<dbReference type="EC" id="4.1.1.97" evidence="5"/>
<dbReference type="GO" id="GO:0051997">
    <property type="term" value="F:2-oxo-4-hydroxy-4-carboxy-5-ureidoimidazoline decarboxylase activity"/>
    <property type="evidence" value="ECO:0007669"/>
    <property type="project" value="UniProtKB-EC"/>
</dbReference>
<protein>
    <recommendedName>
        <fullName evidence="5">2-oxo-4-hydroxy-4-carboxy-5-ureidoimidazoline decarboxylase</fullName>
        <ecNumber evidence="5">4.1.1.97</ecNumber>
    </recommendedName>
    <alternativeName>
        <fullName evidence="10">Parahox neighbor</fullName>
    </alternativeName>
    <alternativeName>
        <fullName evidence="9">Ureidoimidazoline (2-oxo-4-hydroxy-4-carboxy-5-) decarboxylase</fullName>
    </alternativeName>
</protein>
<dbReference type="STRING" id="50429.A0A2B4SYD4"/>
<dbReference type="InterPro" id="IPR036778">
    <property type="entry name" value="OHCU_decarboxylase_sf"/>
</dbReference>
<gene>
    <name evidence="12" type="primary">urad</name>
    <name evidence="12" type="ORF">AWC38_SpisGene1756</name>
</gene>
<dbReference type="InterPro" id="IPR017580">
    <property type="entry name" value="OHCU_decarboxylase-1"/>
</dbReference>
<dbReference type="NCBIfam" id="TIGR03164">
    <property type="entry name" value="UHCUDC"/>
    <property type="match status" value="1"/>
</dbReference>
<evidence type="ECO:0000259" key="11">
    <source>
        <dbReference type="Pfam" id="PF09349"/>
    </source>
</evidence>
<dbReference type="InterPro" id="IPR018020">
    <property type="entry name" value="OHCU_decarboxylase"/>
</dbReference>
<name>A0A2B4SYD4_STYPI</name>
<accession>A0A2B4SYD4</accession>
<sequence length="192" mass="22198">MPTMHVQTNKQIVLEIMASQMSISTINALDFKEFIRRFGNVVEGTSLCAAALFSKRPFASFDQFVTVMWQLFDDLPDHCKEGILRNHRDLASRWEALSAESKREQTQAGISIKSLSTKESQEMEYLNEMYKKKFEFPFVICSRLNNKEGISKQIRTRLNNDKDVELKHGIEEVKKIVLLRMKDLVAYGNSKL</sequence>
<evidence type="ECO:0000256" key="1">
    <source>
        <dbReference type="ARBA" id="ARBA00001163"/>
    </source>
</evidence>
<evidence type="ECO:0000256" key="5">
    <source>
        <dbReference type="ARBA" id="ARBA00012257"/>
    </source>
</evidence>
<evidence type="ECO:0000256" key="4">
    <source>
        <dbReference type="ARBA" id="ARBA00005793"/>
    </source>
</evidence>
<dbReference type="OrthoDB" id="9970124at2759"/>
<evidence type="ECO:0000256" key="10">
    <source>
        <dbReference type="ARBA" id="ARBA00032116"/>
    </source>
</evidence>
<dbReference type="GO" id="GO:0000255">
    <property type="term" value="P:allantoin metabolic process"/>
    <property type="evidence" value="ECO:0007669"/>
    <property type="project" value="InterPro"/>
</dbReference>
<evidence type="ECO:0000256" key="3">
    <source>
        <dbReference type="ARBA" id="ARBA00004754"/>
    </source>
</evidence>
<evidence type="ECO:0000256" key="9">
    <source>
        <dbReference type="ARBA" id="ARBA00030624"/>
    </source>
</evidence>
<dbReference type="SUPFAM" id="SSF158694">
    <property type="entry name" value="UraD-Like"/>
    <property type="match status" value="1"/>
</dbReference>
<evidence type="ECO:0000256" key="7">
    <source>
        <dbReference type="ARBA" id="ARBA00022793"/>
    </source>
</evidence>
<evidence type="ECO:0000313" key="12">
    <source>
        <dbReference type="EMBL" id="PFX33427.1"/>
    </source>
</evidence>
<evidence type="ECO:0000256" key="2">
    <source>
        <dbReference type="ARBA" id="ARBA00002506"/>
    </source>
</evidence>
<dbReference type="Proteomes" id="UP000225706">
    <property type="component" value="Unassembled WGS sequence"/>
</dbReference>
<organism evidence="12 13">
    <name type="scientific">Stylophora pistillata</name>
    <name type="common">Smooth cauliflower coral</name>
    <dbReference type="NCBI Taxonomy" id="50429"/>
    <lineage>
        <taxon>Eukaryota</taxon>
        <taxon>Metazoa</taxon>
        <taxon>Cnidaria</taxon>
        <taxon>Anthozoa</taxon>
        <taxon>Hexacorallia</taxon>
        <taxon>Scleractinia</taxon>
        <taxon>Astrocoeniina</taxon>
        <taxon>Pocilloporidae</taxon>
        <taxon>Stylophora</taxon>
    </lineage>
</organism>
<evidence type="ECO:0000256" key="8">
    <source>
        <dbReference type="ARBA" id="ARBA00023239"/>
    </source>
</evidence>
<feature type="domain" description="Oxo-4-hydroxy-4-carboxy-5-ureidoimidazoline decarboxylase" evidence="11">
    <location>
        <begin position="27"/>
        <end position="181"/>
    </location>
</feature>
<keyword evidence="8" id="KW-0456">Lyase</keyword>
<dbReference type="Pfam" id="PF09349">
    <property type="entry name" value="OHCU_decarbox"/>
    <property type="match status" value="1"/>
</dbReference>
<dbReference type="PANTHER" id="PTHR43466">
    <property type="entry name" value="2-OXO-4-HYDROXY-4-CARBOXY-5-UREIDOIMIDAZOLINE DECARBOXYLASE-RELATED"/>
    <property type="match status" value="1"/>
</dbReference>
<dbReference type="GO" id="GO:0019628">
    <property type="term" value="P:urate catabolic process"/>
    <property type="evidence" value="ECO:0007669"/>
    <property type="project" value="UniProtKB-UniPathway"/>
</dbReference>
<keyword evidence="7" id="KW-0210">Decarboxylase</keyword>
<comment type="pathway">
    <text evidence="3">Purine metabolism; urate degradation; (S)-allantoin from urate: step 3/3.</text>
</comment>
<comment type="catalytic activity">
    <reaction evidence="1">
        <text>5-hydroxy-2-oxo-4-ureido-2,5-dihydro-1H-imidazole-5-carboxylate + H(+) = (S)-allantoin + CO2</text>
        <dbReference type="Rhea" id="RHEA:26301"/>
        <dbReference type="ChEBI" id="CHEBI:15378"/>
        <dbReference type="ChEBI" id="CHEBI:15678"/>
        <dbReference type="ChEBI" id="CHEBI:16526"/>
        <dbReference type="ChEBI" id="CHEBI:58639"/>
        <dbReference type="EC" id="4.1.1.97"/>
    </reaction>
</comment>
<reference evidence="13" key="1">
    <citation type="journal article" date="2017" name="bioRxiv">
        <title>Comparative analysis of the genomes of Stylophora pistillata and Acropora digitifera provides evidence for extensive differences between species of corals.</title>
        <authorList>
            <person name="Voolstra C.R."/>
            <person name="Li Y."/>
            <person name="Liew Y.J."/>
            <person name="Baumgarten S."/>
            <person name="Zoccola D."/>
            <person name="Flot J.-F."/>
            <person name="Tambutte S."/>
            <person name="Allemand D."/>
            <person name="Aranda M."/>
        </authorList>
    </citation>
    <scope>NUCLEOTIDE SEQUENCE [LARGE SCALE GENOMIC DNA]</scope>
</reference>
<dbReference type="AlphaFoldDB" id="A0A2B4SYD4"/>
<comment type="caution">
    <text evidence="12">The sequence shown here is derived from an EMBL/GenBank/DDBJ whole genome shotgun (WGS) entry which is preliminary data.</text>
</comment>
<evidence type="ECO:0000256" key="6">
    <source>
        <dbReference type="ARBA" id="ARBA00022631"/>
    </source>
</evidence>
<evidence type="ECO:0000313" key="13">
    <source>
        <dbReference type="Proteomes" id="UP000225706"/>
    </source>
</evidence>
<keyword evidence="6" id="KW-0659">Purine metabolism</keyword>
<dbReference type="UniPathway" id="UPA00394">
    <property type="reaction ID" value="UER00652"/>
</dbReference>
<comment type="similarity">
    <text evidence="4">Belongs to the OHCU decarboxylase family.</text>
</comment>
<dbReference type="Gene3D" id="1.10.3330.10">
    <property type="entry name" value="Oxo-4-hydroxy-4-carboxy-5-ureidoimidazoline decarboxylase"/>
    <property type="match status" value="1"/>
</dbReference>
<dbReference type="GO" id="GO:0006144">
    <property type="term" value="P:purine nucleobase metabolic process"/>
    <property type="evidence" value="ECO:0007669"/>
    <property type="project" value="UniProtKB-KW"/>
</dbReference>
<comment type="function">
    <text evidence="2">Catalyzes the stereoselective decarboxylation of 2-oxo-4-hydroxy-4-carboxy-5-ureidoimidazoline (OHCU) to (S)-allantoin.</text>
</comment>
<dbReference type="EMBL" id="LSMT01000012">
    <property type="protein sequence ID" value="PFX33427.1"/>
    <property type="molecule type" value="Genomic_DNA"/>
</dbReference>
<proteinExistence type="inferred from homology"/>
<dbReference type="PANTHER" id="PTHR43466:SF1">
    <property type="entry name" value="2-OXO-4-HYDROXY-4-CARBOXY-5-UREIDOIMIDAZOLINE DECARBOXYLASE-RELATED"/>
    <property type="match status" value="1"/>
</dbReference>
<dbReference type="GO" id="GO:0005777">
    <property type="term" value="C:peroxisome"/>
    <property type="evidence" value="ECO:0007669"/>
    <property type="project" value="TreeGrafter"/>
</dbReference>
<keyword evidence="13" id="KW-1185">Reference proteome</keyword>